<name>A0A4Q2RCE2_9HYPH</name>
<feature type="transmembrane region" description="Helical" evidence="3">
    <location>
        <begin position="124"/>
        <end position="146"/>
    </location>
</feature>
<feature type="transmembrane region" description="Helical" evidence="3">
    <location>
        <begin position="385"/>
        <end position="404"/>
    </location>
</feature>
<dbReference type="Gene3D" id="2.70.98.40">
    <property type="entry name" value="Glycoside hydrolase, family 65, N-terminal domain"/>
    <property type="match status" value="2"/>
</dbReference>
<feature type="signal peptide" evidence="4">
    <location>
        <begin position="1"/>
        <end position="25"/>
    </location>
</feature>
<feature type="transmembrane region" description="Helical" evidence="3">
    <location>
        <begin position="449"/>
        <end position="468"/>
    </location>
</feature>
<keyword evidence="3" id="KW-0472">Membrane</keyword>
<feature type="domain" description="Glycosyl hydrolase 94 supersandwich" evidence="5">
    <location>
        <begin position="781"/>
        <end position="1062"/>
    </location>
</feature>
<feature type="transmembrane region" description="Helical" evidence="3">
    <location>
        <begin position="49"/>
        <end position="78"/>
    </location>
</feature>
<keyword evidence="4" id="KW-0732">Signal</keyword>
<proteinExistence type="predicted"/>
<dbReference type="SUPFAM" id="SSF74650">
    <property type="entry name" value="Galactose mutarotase-like"/>
    <property type="match status" value="2"/>
</dbReference>
<dbReference type="Proteomes" id="UP000289411">
    <property type="component" value="Unassembled WGS sequence"/>
</dbReference>
<dbReference type="PANTHER" id="PTHR37469:SF2">
    <property type="entry name" value="CELLOBIONIC ACID PHOSPHORYLASE"/>
    <property type="match status" value="1"/>
</dbReference>
<evidence type="ECO:0000256" key="2">
    <source>
        <dbReference type="ARBA" id="ARBA00022679"/>
    </source>
</evidence>
<feature type="chain" id="PRO_5020876299" evidence="4">
    <location>
        <begin position="26"/>
        <end position="1858"/>
    </location>
</feature>
<feature type="transmembrane region" description="Helical" evidence="3">
    <location>
        <begin position="730"/>
        <end position="752"/>
    </location>
</feature>
<feature type="domain" description="Glycosyl hydrolase 94 catalytic" evidence="6">
    <location>
        <begin position="1383"/>
        <end position="1811"/>
    </location>
</feature>
<evidence type="ECO:0000256" key="1">
    <source>
        <dbReference type="ARBA" id="ARBA00022676"/>
    </source>
</evidence>
<reference evidence="7 8" key="1">
    <citation type="submission" date="2018-09" db="EMBL/GenBank/DDBJ databases">
        <authorList>
            <person name="Grouzdev D.S."/>
            <person name="Krutkina M.S."/>
        </authorList>
    </citation>
    <scope>NUCLEOTIDE SEQUENCE [LARGE SCALE GENOMIC DNA]</scope>
    <source>
        <strain evidence="7 8">RmlP001</strain>
    </source>
</reference>
<comment type="caution">
    <text evidence="7">The sequence shown here is derived from an EMBL/GenBank/DDBJ whole genome shotgun (WGS) entry which is preliminary data.</text>
</comment>
<accession>A0A4Q2RCE2</accession>
<feature type="transmembrane region" description="Helical" evidence="3">
    <location>
        <begin position="158"/>
        <end position="180"/>
    </location>
</feature>
<dbReference type="Pfam" id="PF17167">
    <property type="entry name" value="Glyco_hydro_94"/>
    <property type="match status" value="1"/>
</dbReference>
<evidence type="ECO:0000256" key="4">
    <source>
        <dbReference type="SAM" id="SignalP"/>
    </source>
</evidence>
<evidence type="ECO:0000313" key="7">
    <source>
        <dbReference type="EMBL" id="RYB02694.1"/>
    </source>
</evidence>
<evidence type="ECO:0000259" key="6">
    <source>
        <dbReference type="Pfam" id="PF17167"/>
    </source>
</evidence>
<feature type="transmembrane region" description="Helical" evidence="3">
    <location>
        <begin position="233"/>
        <end position="249"/>
    </location>
</feature>
<dbReference type="GO" id="GO:0005975">
    <property type="term" value="P:carbohydrate metabolic process"/>
    <property type="evidence" value="ECO:0007669"/>
    <property type="project" value="InterPro"/>
</dbReference>
<feature type="transmembrane region" description="Helical" evidence="3">
    <location>
        <begin position="345"/>
        <end position="364"/>
    </location>
</feature>
<reference evidence="7 8" key="2">
    <citation type="submission" date="2019-02" db="EMBL/GenBank/DDBJ databases">
        <title>'Lichenibacterium ramalinii' gen. nov. sp. nov., 'Lichenibacterium minor' gen. nov. sp. nov.</title>
        <authorList>
            <person name="Pankratov T."/>
        </authorList>
    </citation>
    <scope>NUCLEOTIDE SEQUENCE [LARGE SCALE GENOMIC DNA]</scope>
    <source>
        <strain evidence="7 8">RmlP001</strain>
    </source>
</reference>
<evidence type="ECO:0000256" key="3">
    <source>
        <dbReference type="SAM" id="Phobius"/>
    </source>
</evidence>
<dbReference type="Gene3D" id="1.50.10.10">
    <property type="match status" value="1"/>
</dbReference>
<feature type="transmembrane region" description="Helical" evidence="3">
    <location>
        <begin position="313"/>
        <end position="333"/>
    </location>
</feature>
<dbReference type="SUPFAM" id="SSF48208">
    <property type="entry name" value="Six-hairpin glycosidases"/>
    <property type="match status" value="1"/>
</dbReference>
<dbReference type="InterPro" id="IPR012341">
    <property type="entry name" value="6hp_glycosidase-like_sf"/>
</dbReference>
<dbReference type="GO" id="GO:0016757">
    <property type="term" value="F:glycosyltransferase activity"/>
    <property type="evidence" value="ECO:0007669"/>
    <property type="project" value="UniProtKB-KW"/>
</dbReference>
<dbReference type="EMBL" id="QYBC01000018">
    <property type="protein sequence ID" value="RYB02694.1"/>
    <property type="molecule type" value="Genomic_DNA"/>
</dbReference>
<keyword evidence="3" id="KW-1133">Transmembrane helix</keyword>
<keyword evidence="1" id="KW-0328">Glycosyltransferase</keyword>
<dbReference type="Pfam" id="PF06165">
    <property type="entry name" value="GH94_b-supersand"/>
    <property type="match status" value="2"/>
</dbReference>
<feature type="transmembrane region" description="Helical" evidence="3">
    <location>
        <begin position="410"/>
        <end position="437"/>
    </location>
</feature>
<evidence type="ECO:0000313" key="8">
    <source>
        <dbReference type="Proteomes" id="UP000289411"/>
    </source>
</evidence>
<protein>
    <submittedName>
        <fullName evidence="7">Glycosyl transferase family 36</fullName>
    </submittedName>
</protein>
<keyword evidence="8" id="KW-1185">Reference proteome</keyword>
<evidence type="ECO:0000259" key="5">
    <source>
        <dbReference type="Pfam" id="PF06165"/>
    </source>
</evidence>
<sequence>MAATAAAAAMAATAAAPAMSVPAPAAPVLAPTLGRPRAAEKAGCAALLLVALAAVLLPLPAALAVPLAAGCGAGALALARSLAGLPNRAVAVAADLVVLALFALARDPAMRIWQLPTRWADVLALTPVGSATAALIYAAAGMALVVQSGRDPATRERVALLVLPLLFNLVLSLGNGGMMHDLGSAWTLGIAVPEPVDLVVGRWLVLFAFCEAALGIFRILVSGRPSRSWRFHALLLGAALHAVMAPHLADLPVMLGGAPALQGLVAIGAAALAQSGLWAVVYIVTGLAIDALNGVPPTYATAYGQWRSGATKGLIYGAVFIAIVVVGAAVLSVPGLPGLARAFPFGPGLVGGALLFPLALTVISSADGTPPFFGRLRRAYRSPRLFLRGGLVGLGIALAFATGLPEGAGIARFVAGLALGALAYAGVDLACDGLAVARGRRTVMANWQVYALGAMLGGVVAGAIAWYFDAAQVEVVATKFWAYADLGYARSGRPVQPFPIYPLFNKFGTIDLGPSGNGVRLFFNESLSGVINWGIAAPLFSINFFVLAAVFQRSLAPLKQLVSARGFEGLVEQAVRVLRWGLWMAPVINSFLRQSPDPAWYNQDGAVRTGAATVADLFLPAGSFKDWSVAVFTGLLAYDWMRVLIWFDHMGLRVATLVNLTFIGGDRLDEVAARFSGHAGRTRVIPEGIRRFATWAPLLIPFYIPHGPDWDRAWTGAETIGRTHPPVAGAVWSIVAVYVVALFCAGLAFRAIARRWNGARASGAPLRPGTPARLIGGPKLFSLANGAMTTEIGADGRGYTAVTAMARGSHAIDVTRQPLDPLDLRGPFLFIKDATGNAEGDAAHNRPWSLGFQPMRRAGPDYAVSQPDPATIAMRNSADGILAEARVTLADGEPLEWTRLVLTNTGTEPRRLELTSYRELAVHELGAYLRDPDFNALHVESWFVAALGAVLARNRLLRDPATHRMSHETVFHAVRADGDVRLLGYEDSRTRFIGPGGLRDPRGLAPDGRRDVDDEGSLYTFDPAASLTVAVDLPAKGRIEVVFVTGRARNEWEAALRIARAFERPALDAMAFRALLRRKRLIAPGPALPAETWPFRFEADTHLVLTPATPRPWAHVLANPMGFGTVVSNEGEIHTFKGNERQNAITPFRLESGATLQPGQMIAVVDLDSGEADAAGFVPFRRPDAVHTVEYRLGAATFTNRRGDLDLSLTVFVFPDAPADVRLLTIRNHGSAAKRYRVVPYLEIALDQSPGDSLGVIDAVRDEGTEALFFSNPQNDFQDGWAFAATSLTAAMTETVRTRFLGSPGRDLTDAVMVETGWPDSAQEDDGRRVAAFSGVVEVPAGGAVDVSVVLGQFATRREALTAASHLRDPAAARAALKATEAWWAERIGAIRVETDDPAFDRLVNHWLPYQSLASRLWGRTGPNQRGGAFGFRDQLQDVLPFLFFDPSLTRRQIVIHSGVQFPEGDVFKWWHLAADGRVGLGQRTRASDPHLWLPYVLVRYIEATGDWSVLDERQPYLDGAPVPDGAMDLLLAPRLSRETGDVYDHCVRAIRYTTDRMGAHGLPLIGTGDWNDGIDAAGPGGRGEGTWLACFLFDIVRRFAAVADRRDGRAAGDRYRAEADRLARAIDGVWTGDHYVFDFVDDGRPLDPPSIMAAAWPVLSGAAPLDKGRRALEHGLGALEKPDRILLVTPPFDEDSDPYPGRIADYPPGVRENGGQYSHGASWAVDAWVAIAGRAREAGDVDGARDAMARAMRCWRAISPLGKTEGEALGVYGLAPHQQPADIYDGESYGGRGGWSWYTGSAARMLSAAYAILGLRMENGHIHIPDDLHAARGDLRIKRIWVKGELREASDTVEEAV</sequence>
<feature type="transmembrane region" description="Helical" evidence="3">
    <location>
        <begin position="530"/>
        <end position="551"/>
    </location>
</feature>
<gene>
    <name evidence="7" type="ORF">D3272_20060</name>
</gene>
<dbReference type="InterPro" id="IPR011013">
    <property type="entry name" value="Gal_mutarotase_sf_dom"/>
</dbReference>
<dbReference type="PANTHER" id="PTHR37469">
    <property type="entry name" value="CELLOBIONIC ACID PHOSPHORYLASE-RELATED"/>
    <property type="match status" value="1"/>
</dbReference>
<feature type="transmembrane region" description="Helical" evidence="3">
    <location>
        <begin position="261"/>
        <end position="292"/>
    </location>
</feature>
<organism evidence="7 8">
    <name type="scientific">Lichenibacterium ramalinae</name>
    <dbReference type="NCBI Taxonomy" id="2316527"/>
    <lineage>
        <taxon>Bacteria</taxon>
        <taxon>Pseudomonadati</taxon>
        <taxon>Pseudomonadota</taxon>
        <taxon>Alphaproteobacteria</taxon>
        <taxon>Hyphomicrobiales</taxon>
        <taxon>Lichenihabitantaceae</taxon>
        <taxon>Lichenibacterium</taxon>
    </lineage>
</organism>
<dbReference type="InterPro" id="IPR008928">
    <property type="entry name" value="6-hairpin_glycosidase_sf"/>
</dbReference>
<dbReference type="GO" id="GO:0030246">
    <property type="term" value="F:carbohydrate binding"/>
    <property type="evidence" value="ECO:0007669"/>
    <property type="project" value="InterPro"/>
</dbReference>
<dbReference type="InterPro" id="IPR010383">
    <property type="entry name" value="Glyco_hydrolase_94_b-supersand"/>
</dbReference>
<keyword evidence="2 7" id="KW-0808">Transferase</keyword>
<dbReference type="InterPro" id="IPR052047">
    <property type="entry name" value="GH94_Enzymes"/>
</dbReference>
<feature type="domain" description="Glycosyl hydrolase 94 supersandwich" evidence="5">
    <location>
        <begin position="1105"/>
        <end position="1369"/>
    </location>
</feature>
<feature type="transmembrane region" description="Helical" evidence="3">
    <location>
        <begin position="200"/>
        <end position="221"/>
    </location>
</feature>
<dbReference type="InterPro" id="IPR033432">
    <property type="entry name" value="GH94_catalytic"/>
</dbReference>
<keyword evidence="3" id="KW-0812">Transmembrane</keyword>
<dbReference type="InterPro" id="IPR037018">
    <property type="entry name" value="GH65_N"/>
</dbReference>